<gene>
    <name evidence="2" type="ORF">FZC79_08690</name>
</gene>
<dbReference type="InterPro" id="IPR038750">
    <property type="entry name" value="YczE/YyaS-like"/>
</dbReference>
<dbReference type="Pfam" id="PF19700">
    <property type="entry name" value="DUF6198"/>
    <property type="match status" value="1"/>
</dbReference>
<keyword evidence="1" id="KW-1133">Transmembrane helix</keyword>
<keyword evidence="1" id="KW-0472">Membrane</keyword>
<feature type="transmembrane region" description="Helical" evidence="1">
    <location>
        <begin position="72"/>
        <end position="91"/>
    </location>
</feature>
<feature type="transmembrane region" description="Helical" evidence="1">
    <location>
        <begin position="103"/>
        <end position="123"/>
    </location>
</feature>
<name>A0A5D4KG67_9BACI</name>
<reference evidence="2 3" key="1">
    <citation type="submission" date="2019-08" db="EMBL/GenBank/DDBJ databases">
        <title>Bacillus genomes from the desert of Cuatro Cienegas, Coahuila.</title>
        <authorList>
            <person name="Olmedo-Alvarez G."/>
        </authorList>
    </citation>
    <scope>NUCLEOTIDE SEQUENCE [LARGE SCALE GENOMIC DNA]</scope>
    <source>
        <strain evidence="2 3">CH40_1T</strain>
    </source>
</reference>
<evidence type="ECO:0000256" key="1">
    <source>
        <dbReference type="SAM" id="Phobius"/>
    </source>
</evidence>
<evidence type="ECO:0008006" key="4">
    <source>
        <dbReference type="Google" id="ProtNLM"/>
    </source>
</evidence>
<feature type="transmembrane region" description="Helical" evidence="1">
    <location>
        <begin position="43"/>
        <end position="65"/>
    </location>
</feature>
<keyword evidence="1" id="KW-0812">Transmembrane</keyword>
<organism evidence="2 3">
    <name type="scientific">Rossellomorea vietnamensis</name>
    <dbReference type="NCBI Taxonomy" id="218284"/>
    <lineage>
        <taxon>Bacteria</taxon>
        <taxon>Bacillati</taxon>
        <taxon>Bacillota</taxon>
        <taxon>Bacilli</taxon>
        <taxon>Bacillales</taxon>
        <taxon>Bacillaceae</taxon>
        <taxon>Rossellomorea</taxon>
    </lineage>
</organism>
<dbReference type="PANTHER" id="PTHR40078:SF1">
    <property type="entry name" value="INTEGRAL MEMBRANE PROTEIN"/>
    <property type="match status" value="1"/>
</dbReference>
<accession>A0A5D4KG67</accession>
<evidence type="ECO:0000313" key="2">
    <source>
        <dbReference type="EMBL" id="TYR75695.1"/>
    </source>
</evidence>
<dbReference type="PANTHER" id="PTHR40078">
    <property type="entry name" value="INTEGRAL MEMBRANE PROTEIN-RELATED"/>
    <property type="match status" value="1"/>
</dbReference>
<dbReference type="AlphaFoldDB" id="A0A5D4KG67"/>
<proteinExistence type="predicted"/>
<dbReference type="EMBL" id="VTEH01000005">
    <property type="protein sequence ID" value="TYR75695.1"/>
    <property type="molecule type" value="Genomic_DNA"/>
</dbReference>
<protein>
    <recommendedName>
        <fullName evidence="4">YitT family protein</fullName>
    </recommendedName>
</protein>
<dbReference type="Proteomes" id="UP000323317">
    <property type="component" value="Unassembled WGS sequence"/>
</dbReference>
<sequence>MRERTVFFFVGLMILTLGVALIIKANLGAASWDALAVGESTTFGITVGTCVFINGIILIFINAFLLKRKPEVLAALSIFIIGLMIDFWLLIGLKNFAPDHLGVQSAALLTGILALGVGIAVYLQAKFPSSPMDTVMIAISERFGLSLRSSRLISEGLALALAVAFGGAVGIGTVIVTLSLGFIVQFFFPKFEGLLKARSQKLSFK</sequence>
<comment type="caution">
    <text evidence="2">The sequence shown here is derived from an EMBL/GenBank/DDBJ whole genome shotgun (WGS) entry which is preliminary data.</text>
</comment>
<evidence type="ECO:0000313" key="3">
    <source>
        <dbReference type="Proteomes" id="UP000323317"/>
    </source>
</evidence>
<feature type="transmembrane region" description="Helical" evidence="1">
    <location>
        <begin position="157"/>
        <end position="188"/>
    </location>
</feature>
<feature type="transmembrane region" description="Helical" evidence="1">
    <location>
        <begin position="5"/>
        <end position="23"/>
    </location>
</feature>